<reference evidence="2" key="1">
    <citation type="submission" date="2017-09" db="EMBL/GenBank/DDBJ databases">
        <title>Depth-based differentiation of microbial function through sediment-hosted aquifers and enrichment of novel symbionts in the deep terrestrial subsurface.</title>
        <authorList>
            <person name="Probst A.J."/>
            <person name="Ladd B."/>
            <person name="Jarett J.K."/>
            <person name="Geller-Mcgrath D.E."/>
            <person name="Sieber C.M.K."/>
            <person name="Emerson J.B."/>
            <person name="Anantharaman K."/>
            <person name="Thomas B.C."/>
            <person name="Malmstrom R."/>
            <person name="Stieglmeier M."/>
            <person name="Klingl A."/>
            <person name="Woyke T."/>
            <person name="Ryan C.M."/>
            <person name="Banfield J.F."/>
        </authorList>
    </citation>
    <scope>NUCLEOTIDE SEQUENCE [LARGE SCALE GENOMIC DNA]</scope>
</reference>
<name>A0A2M7FC74_9BACT</name>
<accession>A0A2M7FC74</accession>
<dbReference type="AlphaFoldDB" id="A0A2M7FC74"/>
<sequence>MRKKKLVKSFTIDEKTCEAIQVVAVQRFEGNQSATVRWLLRQALWFSGGISARKWSGLPKLDQAIVDPQELLP</sequence>
<protein>
    <submittedName>
        <fullName evidence="1">Uncharacterized protein</fullName>
    </submittedName>
</protein>
<evidence type="ECO:0000313" key="1">
    <source>
        <dbReference type="EMBL" id="PIV86707.1"/>
    </source>
</evidence>
<comment type="caution">
    <text evidence="1">The sequence shown here is derived from an EMBL/GenBank/DDBJ whole genome shotgun (WGS) entry which is preliminary data.</text>
</comment>
<evidence type="ECO:0000313" key="2">
    <source>
        <dbReference type="Proteomes" id="UP000228497"/>
    </source>
</evidence>
<dbReference type="EMBL" id="PFFD01000184">
    <property type="protein sequence ID" value="PIV86707.1"/>
    <property type="molecule type" value="Genomic_DNA"/>
</dbReference>
<gene>
    <name evidence="1" type="ORF">COW49_03900</name>
</gene>
<proteinExistence type="predicted"/>
<organism evidence="1 2">
    <name type="scientific">Candidatus Kaiserbacteria bacterium CG17_big_fil_post_rev_8_21_14_2_50_51_7</name>
    <dbReference type="NCBI Taxonomy" id="1974613"/>
    <lineage>
        <taxon>Bacteria</taxon>
        <taxon>Candidatus Kaiseribacteriota</taxon>
    </lineage>
</organism>
<dbReference type="Proteomes" id="UP000228497">
    <property type="component" value="Unassembled WGS sequence"/>
</dbReference>